<organism evidence="2 3">
    <name type="scientific">Naegleria fowleri</name>
    <name type="common">Brain eating amoeba</name>
    <dbReference type="NCBI Taxonomy" id="5763"/>
    <lineage>
        <taxon>Eukaryota</taxon>
        <taxon>Discoba</taxon>
        <taxon>Heterolobosea</taxon>
        <taxon>Tetramitia</taxon>
        <taxon>Eutetramitia</taxon>
        <taxon>Vahlkampfiidae</taxon>
        <taxon>Naegleria</taxon>
    </lineage>
</organism>
<proteinExistence type="predicted"/>
<reference evidence="2 3" key="1">
    <citation type="journal article" date="2019" name="Sci. Rep.">
        <title>Nanopore sequencing improves the draft genome of the human pathogenic amoeba Naegleria fowleri.</title>
        <authorList>
            <person name="Liechti N."/>
            <person name="Schurch N."/>
            <person name="Bruggmann R."/>
            <person name="Wittwer M."/>
        </authorList>
    </citation>
    <scope>NUCLEOTIDE SEQUENCE [LARGE SCALE GENOMIC DNA]</scope>
    <source>
        <strain evidence="2 3">ATCC 30894</strain>
    </source>
</reference>
<feature type="region of interest" description="Disordered" evidence="1">
    <location>
        <begin position="77"/>
        <end position="133"/>
    </location>
</feature>
<feature type="compositionally biased region" description="Basic and acidic residues" evidence="1">
    <location>
        <begin position="95"/>
        <end position="115"/>
    </location>
</feature>
<dbReference type="OrthoDB" id="10460281at2759"/>
<evidence type="ECO:0000313" key="2">
    <source>
        <dbReference type="EMBL" id="KAF0982543.1"/>
    </source>
</evidence>
<dbReference type="VEuPathDB" id="AmoebaDB:FDP41_011473"/>
<feature type="compositionally biased region" description="Low complexity" evidence="1">
    <location>
        <begin position="117"/>
        <end position="132"/>
    </location>
</feature>
<name>A0A6A5BWS8_NAEFO</name>
<evidence type="ECO:0000313" key="3">
    <source>
        <dbReference type="Proteomes" id="UP000444721"/>
    </source>
</evidence>
<gene>
    <name evidence="2" type="ORF">FDP41_011473</name>
</gene>
<dbReference type="Proteomes" id="UP000444721">
    <property type="component" value="Unassembled WGS sequence"/>
</dbReference>
<protein>
    <submittedName>
        <fullName evidence="2">Uncharacterized protein</fullName>
    </submittedName>
</protein>
<accession>A0A6A5BWS8</accession>
<dbReference type="GeneID" id="68118688"/>
<comment type="caution">
    <text evidence="2">The sequence shown here is derived from an EMBL/GenBank/DDBJ whole genome shotgun (WGS) entry which is preliminary data.</text>
</comment>
<sequence length="168" mass="19971">MYHHSVLTRNLFTTCTTFTMKHSFNLAKNRSHSNFCLANFRSTFRNHDHSNQCCDLHHFAEVNQKEKSPHEILEKLQNTSRSPQETPHKNLFGKLKVDKEGVKYEMNEKSQKNETHQNQSQQQQSNKDQQQSLANKFKKSLENSRDLMCNKKRHDVLLQQKSEYFLYL</sequence>
<dbReference type="RefSeq" id="XP_044567256.1">
    <property type="nucleotide sequence ID" value="XM_044701885.1"/>
</dbReference>
<evidence type="ECO:0000256" key="1">
    <source>
        <dbReference type="SAM" id="MobiDB-lite"/>
    </source>
</evidence>
<dbReference type="AlphaFoldDB" id="A0A6A5BWS8"/>
<dbReference type="EMBL" id="VFQX01000009">
    <property type="protein sequence ID" value="KAF0982543.1"/>
    <property type="molecule type" value="Genomic_DNA"/>
</dbReference>
<dbReference type="VEuPathDB" id="AmoebaDB:NF0029320"/>
<keyword evidence="3" id="KW-1185">Reference proteome</keyword>